<protein>
    <submittedName>
        <fullName evidence="1">Uncharacterized protein</fullName>
    </submittedName>
</protein>
<dbReference type="Proteomes" id="UP000249016">
    <property type="component" value="Unassembled WGS sequence"/>
</dbReference>
<keyword evidence="2" id="KW-1185">Reference proteome</keyword>
<gene>
    <name evidence="1" type="ORF">HMF3257_18775</name>
</gene>
<comment type="caution">
    <text evidence="1">The sequence shown here is derived from an EMBL/GenBank/DDBJ whole genome shotgun (WGS) entry which is preliminary data.</text>
</comment>
<dbReference type="RefSeq" id="WP_111344365.1">
    <property type="nucleotide sequence ID" value="NZ_QLII01000001.1"/>
</dbReference>
<name>A0A327NKG2_9BACT</name>
<proteinExistence type="predicted"/>
<organism evidence="1 2">
    <name type="scientific">Spirosoma telluris</name>
    <dbReference type="NCBI Taxonomy" id="2183553"/>
    <lineage>
        <taxon>Bacteria</taxon>
        <taxon>Pseudomonadati</taxon>
        <taxon>Bacteroidota</taxon>
        <taxon>Cytophagia</taxon>
        <taxon>Cytophagales</taxon>
        <taxon>Cytophagaceae</taxon>
        <taxon>Spirosoma</taxon>
    </lineage>
</organism>
<accession>A0A327NKG2</accession>
<sequence length="167" mass="19249">MKILALFFSFFIGSQALGQGYLFKSENIQVTFPRKPIVDTTMTVEGERIRSMIAKDSLSNYYLTLSEKLVKAPEKNSQDVGSFMDGVIDSMNERYKATIISKRELEVNGQKVGEYYTKGYYGQVPIFIKYWVCLKDAKIIVCQHLYSVTHEARLQANQRRFFESIVL</sequence>
<dbReference type="AlphaFoldDB" id="A0A327NKG2"/>
<evidence type="ECO:0000313" key="1">
    <source>
        <dbReference type="EMBL" id="RAI75687.1"/>
    </source>
</evidence>
<reference evidence="1 2" key="1">
    <citation type="submission" date="2018-06" db="EMBL/GenBank/DDBJ databases">
        <title>Spirosoma sp. HMF3257 Genome sequencing and assembly.</title>
        <authorList>
            <person name="Kang H."/>
            <person name="Cha I."/>
            <person name="Kim H."/>
            <person name="Kang J."/>
            <person name="Joh K."/>
        </authorList>
    </citation>
    <scope>NUCLEOTIDE SEQUENCE [LARGE SCALE GENOMIC DNA]</scope>
    <source>
        <strain evidence="1 2">HMF3257</strain>
    </source>
</reference>
<dbReference type="EMBL" id="QLII01000001">
    <property type="protein sequence ID" value="RAI75687.1"/>
    <property type="molecule type" value="Genomic_DNA"/>
</dbReference>
<evidence type="ECO:0000313" key="2">
    <source>
        <dbReference type="Proteomes" id="UP000249016"/>
    </source>
</evidence>